<evidence type="ECO:0000259" key="2">
    <source>
        <dbReference type="Pfam" id="PF13699"/>
    </source>
</evidence>
<dbReference type="RefSeq" id="WP_309936830.1">
    <property type="nucleotide sequence ID" value="NZ_AP025305.1"/>
</dbReference>
<feature type="compositionally biased region" description="Low complexity" evidence="1">
    <location>
        <begin position="190"/>
        <end position="199"/>
    </location>
</feature>
<comment type="caution">
    <text evidence="3">The sequence shown here is derived from an EMBL/GenBank/DDBJ whole genome shotgun (WGS) entry which is preliminary data.</text>
</comment>
<organism evidence="3 4">
    <name type="scientific">Aureibacter tunicatorum</name>
    <dbReference type="NCBI Taxonomy" id="866807"/>
    <lineage>
        <taxon>Bacteria</taxon>
        <taxon>Pseudomonadati</taxon>
        <taxon>Bacteroidota</taxon>
        <taxon>Cytophagia</taxon>
        <taxon>Cytophagales</taxon>
        <taxon>Persicobacteraceae</taxon>
        <taxon>Aureibacter</taxon>
    </lineage>
</organism>
<feature type="compositionally biased region" description="Polar residues" evidence="1">
    <location>
        <begin position="58"/>
        <end position="68"/>
    </location>
</feature>
<name>A0AAE4BR43_9BACT</name>
<evidence type="ECO:0000313" key="3">
    <source>
        <dbReference type="EMBL" id="MDR6237370.1"/>
    </source>
</evidence>
<keyword evidence="4" id="KW-1185">Reference proteome</keyword>
<feature type="compositionally biased region" description="Polar residues" evidence="1">
    <location>
        <begin position="200"/>
        <end position="209"/>
    </location>
</feature>
<dbReference type="InterPro" id="IPR025295">
    <property type="entry name" value="eCIS_core_dom"/>
</dbReference>
<dbReference type="EMBL" id="JAVDQD010000001">
    <property type="protein sequence ID" value="MDR6237370.1"/>
    <property type="molecule type" value="Genomic_DNA"/>
</dbReference>
<evidence type="ECO:0000256" key="1">
    <source>
        <dbReference type="SAM" id="MobiDB-lite"/>
    </source>
</evidence>
<accession>A0AAE4BR43</accession>
<dbReference type="Pfam" id="PF13699">
    <property type="entry name" value="eCIS_core"/>
    <property type="match status" value="1"/>
</dbReference>
<feature type="compositionally biased region" description="Low complexity" evidence="1">
    <location>
        <begin position="69"/>
        <end position="86"/>
    </location>
</feature>
<sequence length="604" mass="67868">MEKRDQNSYQNNFNKLAQMKADQKMKENWQAVQRKKTETDYSRDSQDLDTVQRKEENYFNTPAIQRQENNQTSQQQSNGSSTSQGGLPKQLKSGIESLSGQSMNDVKVHYNSDKPAQLQAHAFAQGNDIHLASGQEKHLPHEAWHVVQQKEGRVKPTRQMKGKVNINDDAGLEREADLMGAKAMSEGSKATNTQTNTAQLASNDSSTVQRRAFLDRTNSTVEMVTEDQGTKKDVVYHGPMSLFYSVGRDGALQERTDLEDDQDFKYQYETTDAWIPQEDLIGYKNLKRVLLLDPDFRNVSLPALRESIDHLFVDEDKKEELYQLLNKDNQGLQLSETQFVKTMLSRMSFQFMNELHSKYIVSGESGVIDEMKKEVQKHNSNDSNEHIEIDNELSDWEYLSASLTALLGQSKYENAMAKICDGVATYMMGMYGEGGLEAYDGLVNKLNTNSNEQNNNGRVLKTTNGYEFHGLMRDVIKSKSNQIAQIKISANGLPHTFAIAANEAWSTPAFIQAYEGHITLDEHVSSIGVFNYDAMSDIVVPLAECLNTGTKMSGAVYNSLFGGPSKDDVKISEILVIVMPMVEKELDDVGNFSPQSGYMKLTPK</sequence>
<feature type="region of interest" description="Disordered" evidence="1">
    <location>
        <begin position="1"/>
        <end position="92"/>
    </location>
</feature>
<protein>
    <recommendedName>
        <fullName evidence="2">eCIS core domain-containing protein</fullName>
    </recommendedName>
</protein>
<dbReference type="Proteomes" id="UP001185092">
    <property type="component" value="Unassembled WGS sequence"/>
</dbReference>
<gene>
    <name evidence="3" type="ORF">HNQ88_000346</name>
</gene>
<reference evidence="3" key="1">
    <citation type="submission" date="2023-07" db="EMBL/GenBank/DDBJ databases">
        <title>Genomic Encyclopedia of Type Strains, Phase IV (KMG-IV): sequencing the most valuable type-strain genomes for metagenomic binning, comparative biology and taxonomic classification.</title>
        <authorList>
            <person name="Goeker M."/>
        </authorList>
    </citation>
    <scope>NUCLEOTIDE SEQUENCE</scope>
    <source>
        <strain evidence="3">DSM 26174</strain>
    </source>
</reference>
<dbReference type="AlphaFoldDB" id="A0AAE4BR43"/>
<evidence type="ECO:0000313" key="4">
    <source>
        <dbReference type="Proteomes" id="UP001185092"/>
    </source>
</evidence>
<proteinExistence type="predicted"/>
<feature type="region of interest" description="Disordered" evidence="1">
    <location>
        <begin position="183"/>
        <end position="209"/>
    </location>
</feature>
<feature type="domain" description="eCIS core" evidence="2">
    <location>
        <begin position="87"/>
        <end position="152"/>
    </location>
</feature>
<feature type="compositionally biased region" description="Basic and acidic residues" evidence="1">
    <location>
        <begin position="35"/>
        <end position="57"/>
    </location>
</feature>